<dbReference type="RefSeq" id="XP_009546718.1">
    <property type="nucleotide sequence ID" value="XM_009548423.1"/>
</dbReference>
<dbReference type="Proteomes" id="UP000030671">
    <property type="component" value="Unassembled WGS sequence"/>
</dbReference>
<sequence>MIAVEPTSIPPSSSVSTPKPEPACAEQQLAPVRDSFFYFETVVFLVENTLFRVPRYGLENDEGVFGIFSMPHVGKDREGASDKTPIVLPDGITAFDFRSFLKASYPQLPGVSASLTVDEWMSVLKLSDMWQFPKMRSKAIDATETQIQNSGAVDMILLAKKYRISRWLIKGYETLTRRPEHITADERERLGLDTFLRLVDVREQSWKYACDYGMYASYNTVYARDIRGSFGFKDAIEKIFNDELMEDGEFRMAHTT</sequence>
<dbReference type="STRING" id="747525.W4K8P9"/>
<dbReference type="GeneID" id="20675236"/>
<organism evidence="2 3">
    <name type="scientific">Heterobasidion irregulare (strain TC 32-1)</name>
    <dbReference type="NCBI Taxonomy" id="747525"/>
    <lineage>
        <taxon>Eukaryota</taxon>
        <taxon>Fungi</taxon>
        <taxon>Dikarya</taxon>
        <taxon>Basidiomycota</taxon>
        <taxon>Agaricomycotina</taxon>
        <taxon>Agaricomycetes</taxon>
        <taxon>Russulales</taxon>
        <taxon>Bondarzewiaceae</taxon>
        <taxon>Heterobasidion</taxon>
        <taxon>Heterobasidion annosum species complex</taxon>
    </lineage>
</organism>
<feature type="region of interest" description="Disordered" evidence="1">
    <location>
        <begin position="1"/>
        <end position="22"/>
    </location>
</feature>
<evidence type="ECO:0000256" key="1">
    <source>
        <dbReference type="SAM" id="MobiDB-lite"/>
    </source>
</evidence>
<dbReference type="EMBL" id="KI925458">
    <property type="protein sequence ID" value="ETW82163.1"/>
    <property type="molecule type" value="Genomic_DNA"/>
</dbReference>
<dbReference type="KEGG" id="hir:HETIRDRAFT_440186"/>
<evidence type="ECO:0008006" key="4">
    <source>
        <dbReference type="Google" id="ProtNLM"/>
    </source>
</evidence>
<evidence type="ECO:0000313" key="3">
    <source>
        <dbReference type="Proteomes" id="UP000030671"/>
    </source>
</evidence>
<dbReference type="HOGENOM" id="CLU_047592_2_1_1"/>
<protein>
    <recommendedName>
        <fullName evidence="4">BTB domain-containing protein</fullName>
    </recommendedName>
</protein>
<dbReference type="eggNOG" id="ENOG502SQWF">
    <property type="taxonomic scope" value="Eukaryota"/>
</dbReference>
<dbReference type="OrthoDB" id="3199068at2759"/>
<accession>W4K8P9</accession>
<dbReference type="Gene3D" id="3.30.710.10">
    <property type="entry name" value="Potassium Channel Kv1.1, Chain A"/>
    <property type="match status" value="1"/>
</dbReference>
<reference evidence="2 3" key="1">
    <citation type="journal article" date="2012" name="New Phytol.">
        <title>Insight into trade-off between wood decay and parasitism from the genome of a fungal forest pathogen.</title>
        <authorList>
            <person name="Olson A."/>
            <person name="Aerts A."/>
            <person name="Asiegbu F."/>
            <person name="Belbahri L."/>
            <person name="Bouzid O."/>
            <person name="Broberg A."/>
            <person name="Canback B."/>
            <person name="Coutinho P.M."/>
            <person name="Cullen D."/>
            <person name="Dalman K."/>
            <person name="Deflorio G."/>
            <person name="van Diepen L.T."/>
            <person name="Dunand C."/>
            <person name="Duplessis S."/>
            <person name="Durling M."/>
            <person name="Gonthier P."/>
            <person name="Grimwood J."/>
            <person name="Fossdal C.G."/>
            <person name="Hansson D."/>
            <person name="Henrissat B."/>
            <person name="Hietala A."/>
            <person name="Himmelstrand K."/>
            <person name="Hoffmeister D."/>
            <person name="Hogberg N."/>
            <person name="James T.Y."/>
            <person name="Karlsson M."/>
            <person name="Kohler A."/>
            <person name="Kues U."/>
            <person name="Lee Y.H."/>
            <person name="Lin Y.C."/>
            <person name="Lind M."/>
            <person name="Lindquist E."/>
            <person name="Lombard V."/>
            <person name="Lucas S."/>
            <person name="Lunden K."/>
            <person name="Morin E."/>
            <person name="Murat C."/>
            <person name="Park J."/>
            <person name="Raffaello T."/>
            <person name="Rouze P."/>
            <person name="Salamov A."/>
            <person name="Schmutz J."/>
            <person name="Solheim H."/>
            <person name="Stahlberg J."/>
            <person name="Velez H."/>
            <person name="de Vries R.P."/>
            <person name="Wiebenga A."/>
            <person name="Woodward S."/>
            <person name="Yakovlev I."/>
            <person name="Garbelotto M."/>
            <person name="Martin F."/>
            <person name="Grigoriev I.V."/>
            <person name="Stenlid J."/>
        </authorList>
    </citation>
    <scope>NUCLEOTIDE SEQUENCE [LARGE SCALE GENOMIC DNA]</scope>
    <source>
        <strain evidence="2 3">TC 32-1</strain>
    </source>
</reference>
<name>W4K8P9_HETIT</name>
<dbReference type="AlphaFoldDB" id="W4K8P9"/>
<dbReference type="InParanoid" id="W4K8P9"/>
<feature type="compositionally biased region" description="Low complexity" evidence="1">
    <location>
        <begin position="1"/>
        <end position="18"/>
    </location>
</feature>
<proteinExistence type="predicted"/>
<keyword evidence="3" id="KW-1185">Reference proteome</keyword>
<dbReference type="InterPro" id="IPR011333">
    <property type="entry name" value="SKP1/BTB/POZ_sf"/>
</dbReference>
<gene>
    <name evidence="2" type="ORF">HETIRDRAFT_440186</name>
</gene>
<evidence type="ECO:0000313" key="2">
    <source>
        <dbReference type="EMBL" id="ETW82163.1"/>
    </source>
</evidence>